<name>A0ABT0PKH7_9GAMM</name>
<keyword evidence="9 11" id="KW-0234">DNA repair</keyword>
<comment type="subunit">
    <text evidence="11">Heterotrimer of RecB, RecC and RecD. All subunits contribute to DNA-binding.</text>
</comment>
<evidence type="ECO:0000256" key="11">
    <source>
        <dbReference type="HAMAP-Rule" id="MF_01487"/>
    </source>
</evidence>
<dbReference type="SUPFAM" id="SSF52540">
    <property type="entry name" value="P-loop containing nucleoside triphosphate hydrolases"/>
    <property type="match status" value="2"/>
</dbReference>
<protein>
    <recommendedName>
        <fullName evidence="11">RecBCD enzyme subunit RecD</fullName>
        <ecNumber evidence="11">5.6.2.3</ecNumber>
    </recommendedName>
    <alternativeName>
        <fullName evidence="11">DNA 5'-3' helicase subunit RecD</fullName>
    </alternativeName>
    <alternativeName>
        <fullName evidence="11">Exonuclease V subunit RecD</fullName>
        <shortName evidence="11">ExoV subunit RecD</shortName>
    </alternativeName>
    <alternativeName>
        <fullName evidence="11">Helicase/nuclease RecBCD subunit RecD</fullName>
    </alternativeName>
</protein>
<evidence type="ECO:0000313" key="14">
    <source>
        <dbReference type="Proteomes" id="UP001203338"/>
    </source>
</evidence>
<keyword evidence="2 11" id="KW-0547">Nucleotide-binding</keyword>
<keyword evidence="7 11" id="KW-0067">ATP-binding</keyword>
<feature type="domain" description="AAA+ ATPase" evidence="12">
    <location>
        <begin position="165"/>
        <end position="377"/>
    </location>
</feature>
<evidence type="ECO:0000256" key="1">
    <source>
        <dbReference type="ARBA" id="ARBA00022722"/>
    </source>
</evidence>
<keyword evidence="5 11" id="KW-0347">Helicase</keyword>
<gene>
    <name evidence="11 13" type="primary">recD</name>
    <name evidence="13" type="ORF">M3P05_18110</name>
</gene>
<keyword evidence="4 11" id="KW-0378">Hydrolase</keyword>
<dbReference type="InterPro" id="IPR041851">
    <property type="entry name" value="RecD_N_sf"/>
</dbReference>
<dbReference type="InterPro" id="IPR049550">
    <property type="entry name" value="RecD_N"/>
</dbReference>
<evidence type="ECO:0000256" key="9">
    <source>
        <dbReference type="ARBA" id="ARBA00023204"/>
    </source>
</evidence>
<evidence type="ECO:0000313" key="13">
    <source>
        <dbReference type="EMBL" id="MCL6271838.1"/>
    </source>
</evidence>
<dbReference type="NCBIfam" id="TIGR01447">
    <property type="entry name" value="recD"/>
    <property type="match status" value="1"/>
</dbReference>
<evidence type="ECO:0000256" key="2">
    <source>
        <dbReference type="ARBA" id="ARBA00022741"/>
    </source>
</evidence>
<accession>A0ABT0PKH7</accession>
<dbReference type="PANTHER" id="PTHR43788:SF6">
    <property type="entry name" value="DNA HELICASE B"/>
    <property type="match status" value="1"/>
</dbReference>
<dbReference type="Pfam" id="PF13538">
    <property type="entry name" value="UvrD_C_2"/>
    <property type="match status" value="1"/>
</dbReference>
<dbReference type="CDD" id="cd17933">
    <property type="entry name" value="DEXSc_RecD-like"/>
    <property type="match status" value="1"/>
</dbReference>
<evidence type="ECO:0000256" key="10">
    <source>
        <dbReference type="ARBA" id="ARBA00023235"/>
    </source>
</evidence>
<keyword evidence="8 11" id="KW-0238">DNA-binding</keyword>
<keyword evidence="6 11" id="KW-0269">Exonuclease</keyword>
<dbReference type="Proteomes" id="UP001203338">
    <property type="component" value="Unassembled WGS sequence"/>
</dbReference>
<dbReference type="Pfam" id="PF13245">
    <property type="entry name" value="AAA_19"/>
    <property type="match status" value="1"/>
</dbReference>
<evidence type="ECO:0000256" key="3">
    <source>
        <dbReference type="ARBA" id="ARBA00022763"/>
    </source>
</evidence>
<reference evidence="13 14" key="1">
    <citation type="submission" date="2022-05" db="EMBL/GenBank/DDBJ databases">
        <authorList>
            <person name="Park J.-S."/>
        </authorList>
    </citation>
    <scope>NUCLEOTIDE SEQUENCE [LARGE SCALE GENOMIC DNA]</scope>
    <source>
        <strain evidence="13 14">2012CJ34-2</strain>
    </source>
</reference>
<dbReference type="InterPro" id="IPR003593">
    <property type="entry name" value="AAA+_ATPase"/>
</dbReference>
<comment type="function">
    <text evidence="11">A helicase/nuclease that prepares dsDNA breaks (DSB) for recombinational DNA repair. Binds to DSBs and unwinds DNA via a highly rapid and processive ATP-dependent bidirectional helicase activity. Unwinds dsDNA until it encounters a Chi (crossover hotspot instigator) sequence from the 3' direction. Cuts ssDNA a few nucleotides 3' to the Chi site. The properties and activities of the enzyme are changed at Chi. The Chi-altered holoenzyme produces a long 3'-ssDNA overhang and facilitates RecA-binding to the ssDNA for homologous DNA recombination and repair. Holoenzyme degrades any linearized DNA that is unable to undergo homologous recombination. In the holoenzyme this subunit has ssDNA-dependent ATPase and 5'-3' helicase activity. When added to pre-assembled RecBC greatly stimulates nuclease activity and augments holoenzyme processivity. Negatively regulates the RecA-loading ability of RecBCD.</text>
</comment>
<dbReference type="Gene3D" id="1.10.10.1020">
    <property type="entry name" value="RecBCD complex, subunit RecD, N-terminal domain"/>
    <property type="match status" value="1"/>
</dbReference>
<evidence type="ECO:0000256" key="6">
    <source>
        <dbReference type="ARBA" id="ARBA00022839"/>
    </source>
</evidence>
<keyword evidence="14" id="KW-1185">Reference proteome</keyword>
<comment type="similarity">
    <text evidence="11">Belongs to the RecD family.</text>
</comment>
<dbReference type="EMBL" id="JAMFLX010000034">
    <property type="protein sequence ID" value="MCL6271838.1"/>
    <property type="molecule type" value="Genomic_DNA"/>
</dbReference>
<keyword evidence="1 11" id="KW-0540">Nuclease</keyword>
<dbReference type="Pfam" id="PF21185">
    <property type="entry name" value="RecD_N"/>
    <property type="match status" value="1"/>
</dbReference>
<sequence>MLNTLRQLADSKVIRPLDYHFARFLSEQTDDPVALLAAALTSSELGHGHTCLNLRHTDLWQMLGQNVHEDAIRQCPPVSSWGEHLGNNPVVGDGSQPSPLVLDGERLYLMRYWQYEQEIAERLNRSTSLPVDQEKTREVLDRLFPEPVAEGEVNWQKVAAAVAATRNISVISGGPGTGKTTTVTRLLALLVELALIDSPDRYPTIHLTAPTGKAAARLTESIGLARSKLNCDKQVRYAITDQASTLHRLLGVIPGRAEFRHNRENRLHLDILVVDEASMIDVSLMARLLGALPDNARLVLLGDRDQLASVEAGSVLGDICSGINDGYSHEQVKTLYALTGYPLFDQDKKQGPAIKDSLCLLRRSYRFDANSGIGKIARAVNEGDRNSVESLCQQSLPDIELHYTGDLQNQLLRKAVGGYRPYLELLNNSQNPVERAGDILDAFDRFQVLCALREGQWGVGGLNDHIRHALVTAGLVENDVTWYHGRPILITRNEPSLELYNGDIGITFQTDENRFRVAFPTPDGNVRFLLPSRLPEHETVFAMTVHKSQGSEFDRIVLALPDSPSPVVTRELVYTGITRARKSLVLFAQPDILGAAVERPIERVTGLAERLQ</sequence>
<dbReference type="InterPro" id="IPR027785">
    <property type="entry name" value="UvrD-like_helicase_C"/>
</dbReference>
<dbReference type="HAMAP" id="MF_01487">
    <property type="entry name" value="RecD"/>
    <property type="match status" value="1"/>
</dbReference>
<evidence type="ECO:0000256" key="5">
    <source>
        <dbReference type="ARBA" id="ARBA00022806"/>
    </source>
</evidence>
<evidence type="ECO:0000259" key="12">
    <source>
        <dbReference type="SMART" id="SM00382"/>
    </source>
</evidence>
<feature type="binding site" evidence="11">
    <location>
        <begin position="173"/>
        <end position="180"/>
    </location>
    <ligand>
        <name>ATP</name>
        <dbReference type="ChEBI" id="CHEBI:30616"/>
    </ligand>
</feature>
<dbReference type="RefSeq" id="WP_249701499.1">
    <property type="nucleotide sequence ID" value="NZ_JAMFLX010000034.1"/>
</dbReference>
<dbReference type="EC" id="5.6.2.3" evidence="11"/>
<organism evidence="13 14">
    <name type="scientific">Parendozoicomonas callyspongiae</name>
    <dbReference type="NCBI Taxonomy" id="2942213"/>
    <lineage>
        <taxon>Bacteria</taxon>
        <taxon>Pseudomonadati</taxon>
        <taxon>Pseudomonadota</taxon>
        <taxon>Gammaproteobacteria</taxon>
        <taxon>Oceanospirillales</taxon>
        <taxon>Endozoicomonadaceae</taxon>
        <taxon>Parendozoicomonas</taxon>
    </lineage>
</organism>
<dbReference type="SMART" id="SM00382">
    <property type="entry name" value="AAA"/>
    <property type="match status" value="1"/>
</dbReference>
<evidence type="ECO:0000256" key="7">
    <source>
        <dbReference type="ARBA" id="ARBA00022840"/>
    </source>
</evidence>
<comment type="catalytic activity">
    <reaction evidence="11">
        <text>ATP + H2O = ADP + phosphate + H(+)</text>
        <dbReference type="Rhea" id="RHEA:13065"/>
        <dbReference type="ChEBI" id="CHEBI:15377"/>
        <dbReference type="ChEBI" id="CHEBI:15378"/>
        <dbReference type="ChEBI" id="CHEBI:30616"/>
        <dbReference type="ChEBI" id="CHEBI:43474"/>
        <dbReference type="ChEBI" id="CHEBI:456216"/>
        <dbReference type="EC" id="5.6.2.3"/>
    </reaction>
</comment>
<dbReference type="PANTHER" id="PTHR43788">
    <property type="entry name" value="DNA2/NAM7 HELICASE FAMILY MEMBER"/>
    <property type="match status" value="1"/>
</dbReference>
<dbReference type="InterPro" id="IPR006344">
    <property type="entry name" value="RecD"/>
</dbReference>
<keyword evidence="3 11" id="KW-0227">DNA damage</keyword>
<comment type="miscellaneous">
    <text evidence="11">In the RecBCD complex, RecB has a slow 3'-5' helicase, an exonuclease activity and loads RecA onto ssDNA, RecD has a fast 5'-3' helicase activity, while RecC stimulates the ATPase and processivity of the RecB helicase and contributes to recognition of the Chi site.</text>
</comment>
<dbReference type="CDD" id="cd18809">
    <property type="entry name" value="SF1_C_RecD"/>
    <property type="match status" value="1"/>
</dbReference>
<dbReference type="InterPro" id="IPR050534">
    <property type="entry name" value="Coronavir_polyprotein_1ab"/>
</dbReference>
<comment type="caution">
    <text evidence="13">The sequence shown here is derived from an EMBL/GenBank/DDBJ whole genome shotgun (WGS) entry which is preliminary data.</text>
</comment>
<dbReference type="Gene3D" id="3.40.50.300">
    <property type="entry name" value="P-loop containing nucleotide triphosphate hydrolases"/>
    <property type="match status" value="3"/>
</dbReference>
<evidence type="ECO:0000256" key="8">
    <source>
        <dbReference type="ARBA" id="ARBA00023125"/>
    </source>
</evidence>
<evidence type="ECO:0000256" key="4">
    <source>
        <dbReference type="ARBA" id="ARBA00022801"/>
    </source>
</evidence>
<dbReference type="NCBIfam" id="NF008127">
    <property type="entry name" value="PRK10875.1"/>
    <property type="match status" value="1"/>
</dbReference>
<proteinExistence type="inferred from homology"/>
<dbReference type="InterPro" id="IPR027417">
    <property type="entry name" value="P-loop_NTPase"/>
</dbReference>
<keyword evidence="10 11" id="KW-0413">Isomerase</keyword>